<protein>
    <submittedName>
        <fullName evidence="1">Uncharacterized protein</fullName>
    </submittedName>
</protein>
<evidence type="ECO:0000313" key="2">
    <source>
        <dbReference type="Proteomes" id="UP000008635"/>
    </source>
</evidence>
<dbReference type="KEGG" id="dmr:Deima_3030"/>
<name>E8U3N5_DEIML</name>
<keyword evidence="2" id="KW-1185">Reference proteome</keyword>
<reference evidence="1 2" key="1">
    <citation type="journal article" date="2011" name="Stand. Genomic Sci.">
        <title>Complete genome sequence of Deinococcus maricopensis type strain (LB-34).</title>
        <authorList>
            <person name="Pukall R."/>
            <person name="Zeytun A."/>
            <person name="Lucas S."/>
            <person name="Lapidus A."/>
            <person name="Hammon N."/>
            <person name="Deshpande S."/>
            <person name="Nolan M."/>
            <person name="Cheng J.F."/>
            <person name="Pitluck S."/>
            <person name="Liolios K."/>
            <person name="Pagani I."/>
            <person name="Mikhailova N."/>
            <person name="Ivanova N."/>
            <person name="Mavromatis K."/>
            <person name="Pati A."/>
            <person name="Tapia R."/>
            <person name="Han C."/>
            <person name="Goodwin L."/>
            <person name="Chen A."/>
            <person name="Palaniappan K."/>
            <person name="Land M."/>
            <person name="Hauser L."/>
            <person name="Chang Y.J."/>
            <person name="Jeffries C.D."/>
            <person name="Brambilla E.M."/>
            <person name="Rohde M."/>
            <person name="Goker M."/>
            <person name="Detter J.C."/>
            <person name="Woyke T."/>
            <person name="Bristow J."/>
            <person name="Eisen J.A."/>
            <person name="Markowitz V."/>
            <person name="Hugenholtz P."/>
            <person name="Kyrpides N.C."/>
            <person name="Klenk H.P."/>
        </authorList>
    </citation>
    <scope>NUCLEOTIDE SEQUENCE [LARGE SCALE GENOMIC DNA]</scope>
    <source>
        <strain evidence="2">DSM 21211 / LMG 22137 / NRRL B-23946 / LB-34</strain>
    </source>
</reference>
<proteinExistence type="predicted"/>
<dbReference type="HOGENOM" id="CLU_3167161_0_0_0"/>
<dbReference type="EMBL" id="CP002454">
    <property type="protein sequence ID" value="ADV68659.1"/>
    <property type="molecule type" value="Genomic_DNA"/>
</dbReference>
<dbReference type="AlphaFoldDB" id="E8U3N5"/>
<organism evidence="1 2">
    <name type="scientific">Deinococcus maricopensis (strain DSM 21211 / LMG 22137 / NRRL B-23946 / LB-34)</name>
    <dbReference type="NCBI Taxonomy" id="709986"/>
    <lineage>
        <taxon>Bacteria</taxon>
        <taxon>Thermotogati</taxon>
        <taxon>Deinococcota</taxon>
        <taxon>Deinococci</taxon>
        <taxon>Deinococcales</taxon>
        <taxon>Deinococcaceae</taxon>
        <taxon>Deinococcus</taxon>
    </lineage>
</organism>
<evidence type="ECO:0000313" key="1">
    <source>
        <dbReference type="EMBL" id="ADV68659.1"/>
    </source>
</evidence>
<dbReference type="Proteomes" id="UP000008635">
    <property type="component" value="Chromosome"/>
</dbReference>
<dbReference type="RefSeq" id="WP_013558162.1">
    <property type="nucleotide sequence ID" value="NC_014958.1"/>
</dbReference>
<reference evidence="2" key="2">
    <citation type="submission" date="2011-01" db="EMBL/GenBank/DDBJ databases">
        <title>The complete genome of Deinococcus maricopensis DSM 21211.</title>
        <authorList>
            <consortium name="US DOE Joint Genome Institute (JGI-PGF)"/>
            <person name="Lucas S."/>
            <person name="Copeland A."/>
            <person name="Lapidus A."/>
            <person name="Goodwin L."/>
            <person name="Pitluck S."/>
            <person name="Kyrpides N."/>
            <person name="Mavromatis K."/>
            <person name="Pagani I."/>
            <person name="Ivanova N."/>
            <person name="Ovchinnikova G."/>
            <person name="Zeytun A."/>
            <person name="Detter J.C."/>
            <person name="Han C."/>
            <person name="Land M."/>
            <person name="Hauser L."/>
            <person name="Markowitz V."/>
            <person name="Cheng J.-F."/>
            <person name="Hugenholtz P."/>
            <person name="Woyke T."/>
            <person name="Wu D."/>
            <person name="Pukall R."/>
            <person name="Gehrich-Schroeter G."/>
            <person name="Brambilla E."/>
            <person name="Klenk H.-P."/>
            <person name="Eisen J.A."/>
        </authorList>
    </citation>
    <scope>NUCLEOTIDE SEQUENCE [LARGE SCALE GENOMIC DNA]</scope>
    <source>
        <strain evidence="2">DSM 21211 / LMG 22137 / NRRL B-23946 / LB-34</strain>
    </source>
</reference>
<gene>
    <name evidence="1" type="ordered locus">Deima_3030</name>
</gene>
<sequence>MSAPKTNTTGARDTRQAAPVDIQELARRVYALMLEDLRLERARREGR</sequence>
<accession>E8U3N5</accession>